<evidence type="ECO:0000313" key="4">
    <source>
        <dbReference type="Proteomes" id="UP000683507"/>
    </source>
</evidence>
<dbReference type="PROSITE" id="PS50968">
    <property type="entry name" value="BIOTINYL_LIPOYL"/>
    <property type="match status" value="1"/>
</dbReference>
<dbReference type="Gene3D" id="2.40.50.100">
    <property type="match status" value="1"/>
</dbReference>
<dbReference type="CDD" id="cd06850">
    <property type="entry name" value="biotinyl_domain"/>
    <property type="match status" value="1"/>
</dbReference>
<dbReference type="EMBL" id="OU015584">
    <property type="protein sequence ID" value="CAG5086225.1"/>
    <property type="molecule type" value="Genomic_DNA"/>
</dbReference>
<accession>A0A916JPZ8</accession>
<feature type="domain" description="Lipoyl-binding" evidence="2">
    <location>
        <begin position="103"/>
        <end position="172"/>
    </location>
</feature>
<dbReference type="SUPFAM" id="SSF51230">
    <property type="entry name" value="Single hybrid motif"/>
    <property type="match status" value="1"/>
</dbReference>
<dbReference type="InterPro" id="IPR050709">
    <property type="entry name" value="Biotin_Carboxyl_Carrier/Decarb"/>
</dbReference>
<dbReference type="KEGG" id="ptan:CRYO30217_03050"/>
<evidence type="ECO:0000259" key="2">
    <source>
        <dbReference type="PROSITE" id="PS50968"/>
    </source>
</evidence>
<dbReference type="RefSeq" id="WP_258543242.1">
    <property type="nucleotide sequence ID" value="NZ_OU015584.1"/>
</dbReference>
<protein>
    <recommendedName>
        <fullName evidence="2">Lipoyl-binding domain-containing protein</fullName>
    </recommendedName>
</protein>
<proteinExistence type="predicted"/>
<dbReference type="PANTHER" id="PTHR45266">
    <property type="entry name" value="OXALOACETATE DECARBOXYLASE ALPHA CHAIN"/>
    <property type="match status" value="1"/>
</dbReference>
<keyword evidence="1" id="KW-0092">Biotin</keyword>
<evidence type="ECO:0000313" key="3">
    <source>
        <dbReference type="EMBL" id="CAG5086225.1"/>
    </source>
</evidence>
<dbReference type="FunFam" id="2.40.50.100:FF:000003">
    <property type="entry name" value="Acetyl-CoA carboxylase biotin carboxyl carrier protein"/>
    <property type="match status" value="1"/>
</dbReference>
<dbReference type="AlphaFoldDB" id="A0A916JPZ8"/>
<sequence>MEIKSTIDGNKEISFETSGDSALSFTFNNKESMLKILNQSEDRKAFILNKDGRKYEARILKVDPVKKELLMKVDGSYLTVKIEDEYDLLLKSMGMGAGAVKKINDMKAPMPGVVLDIKVKPGQEVVKDEPIVVLEAMKMENLLKSPIDGTIKSIEVEKGDTVEKNRVLVNFE</sequence>
<dbReference type="PROSITE" id="PS00188">
    <property type="entry name" value="BIOTIN"/>
    <property type="match status" value="1"/>
</dbReference>
<dbReference type="Proteomes" id="UP000683507">
    <property type="component" value="Chromosome"/>
</dbReference>
<dbReference type="InterPro" id="IPR000089">
    <property type="entry name" value="Biotin_lipoyl"/>
</dbReference>
<evidence type="ECO:0000256" key="1">
    <source>
        <dbReference type="ARBA" id="ARBA00023267"/>
    </source>
</evidence>
<dbReference type="PANTHER" id="PTHR45266:SF3">
    <property type="entry name" value="OXALOACETATE DECARBOXYLASE ALPHA CHAIN"/>
    <property type="match status" value="1"/>
</dbReference>
<dbReference type="Pfam" id="PF00364">
    <property type="entry name" value="Biotin_lipoyl"/>
    <property type="match status" value="1"/>
</dbReference>
<dbReference type="InterPro" id="IPR001882">
    <property type="entry name" value="Biotin_BS"/>
</dbReference>
<name>A0A916JPZ8_9FLAO</name>
<gene>
    <name evidence="3" type="ORF">CRYO30217_03050</name>
</gene>
<keyword evidence="4" id="KW-1185">Reference proteome</keyword>
<dbReference type="InterPro" id="IPR011053">
    <property type="entry name" value="Single_hybrid_motif"/>
</dbReference>
<organism evidence="3 4">
    <name type="scientific">Parvicella tangerina</name>
    <dbReference type="NCBI Taxonomy" id="2829795"/>
    <lineage>
        <taxon>Bacteria</taxon>
        <taxon>Pseudomonadati</taxon>
        <taxon>Bacteroidota</taxon>
        <taxon>Flavobacteriia</taxon>
        <taxon>Flavobacteriales</taxon>
        <taxon>Parvicellaceae</taxon>
        <taxon>Parvicella</taxon>
    </lineage>
</organism>
<reference evidence="3" key="1">
    <citation type="submission" date="2021-04" db="EMBL/GenBank/DDBJ databases">
        <authorList>
            <person name="Rodrigo-Torres L."/>
            <person name="Arahal R. D."/>
            <person name="Lucena T."/>
        </authorList>
    </citation>
    <scope>NUCLEOTIDE SEQUENCE</scope>
    <source>
        <strain evidence="3">AS29M-1</strain>
    </source>
</reference>